<dbReference type="InterPro" id="IPR036736">
    <property type="entry name" value="ACP-like_sf"/>
</dbReference>
<dbReference type="AlphaFoldDB" id="A0A1Y6CZ61"/>
<gene>
    <name evidence="2" type="ORF">SAMN02949497_2986</name>
</gene>
<dbReference type="PROSITE" id="PS50075">
    <property type="entry name" value="CARRIER"/>
    <property type="match status" value="1"/>
</dbReference>
<sequence>MLEQKIIRILGHVLQLGDRGINFNNSTLLLCHVPEFDSMAVVSVLTAIEEEFGIIVDDDEISASVFETVGSLVSFVESKLA</sequence>
<accession>A0A1Y6CZ61</accession>
<name>A0A1Y6CZ61_9GAMM</name>
<evidence type="ECO:0000259" key="1">
    <source>
        <dbReference type="PROSITE" id="PS50075"/>
    </source>
</evidence>
<dbReference type="STRING" id="1760988.SAMN02949497_2986"/>
<dbReference type="Pfam" id="PF00550">
    <property type="entry name" value="PP-binding"/>
    <property type="match status" value="1"/>
</dbReference>
<evidence type="ECO:0000313" key="2">
    <source>
        <dbReference type="EMBL" id="SMF95621.1"/>
    </source>
</evidence>
<keyword evidence="3" id="KW-1185">Reference proteome</keyword>
<evidence type="ECO:0000313" key="3">
    <source>
        <dbReference type="Proteomes" id="UP000192923"/>
    </source>
</evidence>
<dbReference type="InterPro" id="IPR009081">
    <property type="entry name" value="PP-bd_ACP"/>
</dbReference>
<protein>
    <submittedName>
        <fullName evidence="2">Acyl carrier protein</fullName>
    </submittedName>
</protein>
<dbReference type="EMBL" id="FXAM01000001">
    <property type="protein sequence ID" value="SMF95621.1"/>
    <property type="molecule type" value="Genomic_DNA"/>
</dbReference>
<dbReference type="OrthoDB" id="8527261at2"/>
<organism evidence="2 3">
    <name type="scientific">Methylomagnum ishizawai</name>
    <dbReference type="NCBI Taxonomy" id="1760988"/>
    <lineage>
        <taxon>Bacteria</taxon>
        <taxon>Pseudomonadati</taxon>
        <taxon>Pseudomonadota</taxon>
        <taxon>Gammaproteobacteria</taxon>
        <taxon>Methylococcales</taxon>
        <taxon>Methylococcaceae</taxon>
        <taxon>Methylomagnum</taxon>
    </lineage>
</organism>
<proteinExistence type="predicted"/>
<dbReference type="SUPFAM" id="SSF47336">
    <property type="entry name" value="ACP-like"/>
    <property type="match status" value="1"/>
</dbReference>
<feature type="domain" description="Carrier" evidence="1">
    <location>
        <begin position="1"/>
        <end position="80"/>
    </location>
</feature>
<dbReference type="Proteomes" id="UP000192923">
    <property type="component" value="Unassembled WGS sequence"/>
</dbReference>
<dbReference type="Gene3D" id="1.10.1200.10">
    <property type="entry name" value="ACP-like"/>
    <property type="match status" value="1"/>
</dbReference>
<dbReference type="RefSeq" id="WP_085213997.1">
    <property type="nucleotide sequence ID" value="NZ_FXAM01000001.1"/>
</dbReference>
<reference evidence="2 3" key="1">
    <citation type="submission" date="2016-12" db="EMBL/GenBank/DDBJ databases">
        <authorList>
            <person name="Song W.-J."/>
            <person name="Kurnit D.M."/>
        </authorList>
    </citation>
    <scope>NUCLEOTIDE SEQUENCE [LARGE SCALE GENOMIC DNA]</scope>
    <source>
        <strain evidence="2 3">175</strain>
    </source>
</reference>